<comment type="caution">
    <text evidence="1">The sequence shown here is derived from an EMBL/GenBank/DDBJ whole genome shotgun (WGS) entry which is preliminary data.</text>
</comment>
<protein>
    <recommendedName>
        <fullName evidence="3">Concanavalin A-like lectin/glucanase superfamily protein</fullName>
    </recommendedName>
</protein>
<name>A0A235HAH0_AZOBR</name>
<dbReference type="InterPro" id="IPR013320">
    <property type="entry name" value="ConA-like_dom_sf"/>
</dbReference>
<evidence type="ECO:0000313" key="2">
    <source>
        <dbReference type="Proteomes" id="UP000215367"/>
    </source>
</evidence>
<proteinExistence type="predicted"/>
<dbReference type="Proteomes" id="UP000215367">
    <property type="component" value="Unassembled WGS sequence"/>
</dbReference>
<dbReference type="SUPFAM" id="SSF49899">
    <property type="entry name" value="Concanavalin A-like lectins/glucanases"/>
    <property type="match status" value="1"/>
</dbReference>
<gene>
    <name evidence="1" type="ORF">CHT98_20060</name>
</gene>
<accession>A0A235HAH0</accession>
<dbReference type="EMBL" id="NOWT01000021">
    <property type="protein sequence ID" value="OYD82497.1"/>
    <property type="molecule type" value="Genomic_DNA"/>
</dbReference>
<keyword evidence="1" id="KW-0614">Plasmid</keyword>
<sequence length="885" mass="92409">MGGLTDIPLSRLTVGRSGTATRVNSAGLIETVAPNTARIDYGYYTLTPNGGQDWAARPSPNLLSSPEGFAAGWATGSATVASNVAVAPDGTMTADKLVESATTDQHLVGQSTGPAVIGQTWTLSIFAKAAERGAIALTAFGEAYAVFNLLTGSVVATGGYVCAITPYGDGWWRCAVTIPRSNTNGTWYAVLWNLAGNHVYAGDGVSGVYIWGAKGERGTATGYVPVTPACRGVLIEDSRTNYLRASGAIHGAPWANSAGAGGHTATPSGTAPDGVGQWALITAGSAGGDWRQGTGSTIAGGGAVTASVYAKRGNQPSANFQLHLLGGATAARSFHFDFDTGAITGTATTCGAVYVGGGVWRLWASVPDDGDTSAVDAYMLLHNGYSAGDTAFYWGAQIEAGAFPTSYIPTTGAAAARGGDNIDMPLAQYFNPAAWTLAIEGSVFGVVSAADQYFLEIDNGTYSERAFLRGVFGQIQTGVVTAGTQVVGNFHGALAVNVNHRLALAMTTDDAASSLNGAAPVADAAGALPTVTTLRIGRHPGGAYLNGHIRRAQVWPRRLTNAELQALTAGGQQDAPPSALATGNCLLSWVNLARRSATTITSTSAAAGLGAERLKDPQVRRRMRTLPGASSVALSVDLGATQEVGVVALLQPDDAGWIDDDGEAVGFLDPAADMIRHRLDAVTPGTGALYDSLYHRDAAYTGATLDLNFGVQSYREYQNGTGSGVVHGYGLHAHVLPAAVQARHWQTDIAFPSLATTPGYLDLGLPWIGPAFRPSRNFAYEWGDRWDDLSDVTEVRRSGQDFVDNGPKRRVLTFAFKALTEPEAKVAMAELGRIAGTSGQVLFIQEPNGPYQGRQAIIGRLVEVSPITQPNFALYERIFQIRQSL</sequence>
<dbReference type="RefSeq" id="WP_094305255.1">
    <property type="nucleotide sequence ID" value="NZ_NOWT01000021.1"/>
</dbReference>
<reference evidence="1 2" key="1">
    <citation type="submission" date="2017-07" db="EMBL/GenBank/DDBJ databases">
        <title>Whole genome sequence of Azospirillum brasilense 2A1, a potential biofertilizer strain.</title>
        <authorList>
            <person name="Fontana C.A."/>
            <person name="Toffoli L.M."/>
            <person name="Salazar S.M."/>
            <person name="Puglisi E."/>
            <person name="Pedraza R."/>
            <person name="Bassi D."/>
            <person name="Cocconcelli P.S."/>
        </authorList>
    </citation>
    <scope>NUCLEOTIDE SEQUENCE [LARGE SCALE GENOMIC DNA]</scope>
    <source>
        <strain evidence="1 2">2A1</strain>
        <plasmid evidence="1">unnamed</plasmid>
    </source>
</reference>
<dbReference type="AlphaFoldDB" id="A0A235HAH0"/>
<geneLocation type="plasmid" evidence="1">
    <name>unnamed</name>
</geneLocation>
<evidence type="ECO:0000313" key="1">
    <source>
        <dbReference type="EMBL" id="OYD82497.1"/>
    </source>
</evidence>
<evidence type="ECO:0008006" key="3">
    <source>
        <dbReference type="Google" id="ProtNLM"/>
    </source>
</evidence>
<organism evidence="1 2">
    <name type="scientific">Azospirillum brasilense</name>
    <dbReference type="NCBI Taxonomy" id="192"/>
    <lineage>
        <taxon>Bacteria</taxon>
        <taxon>Pseudomonadati</taxon>
        <taxon>Pseudomonadota</taxon>
        <taxon>Alphaproteobacteria</taxon>
        <taxon>Rhodospirillales</taxon>
        <taxon>Azospirillaceae</taxon>
        <taxon>Azospirillum</taxon>
    </lineage>
</organism>